<dbReference type="HOGENOM" id="CLU_1312086_0_0_1"/>
<name>A0A061EDS2_THECC</name>
<accession>A0A061EDS2</accession>
<evidence type="ECO:0000313" key="2">
    <source>
        <dbReference type="Proteomes" id="UP000026915"/>
    </source>
</evidence>
<keyword evidence="2" id="KW-1185">Reference proteome</keyword>
<protein>
    <submittedName>
        <fullName evidence="1">Uncharacterized protein</fullName>
    </submittedName>
</protein>
<dbReference type="Gramene" id="EOY03125">
    <property type="protein sequence ID" value="EOY03125"/>
    <property type="gene ID" value="TCM_017638"/>
</dbReference>
<evidence type="ECO:0000313" key="1">
    <source>
        <dbReference type="EMBL" id="EOY03125.1"/>
    </source>
</evidence>
<proteinExistence type="predicted"/>
<reference evidence="1 2" key="1">
    <citation type="journal article" date="2013" name="Genome Biol.">
        <title>The genome sequence of the most widely cultivated cacao type and its use to identify candidate genes regulating pod color.</title>
        <authorList>
            <person name="Motamayor J.C."/>
            <person name="Mockaitis K."/>
            <person name="Schmutz J."/>
            <person name="Haiminen N."/>
            <person name="Iii D.L."/>
            <person name="Cornejo O."/>
            <person name="Findley S.D."/>
            <person name="Zheng P."/>
            <person name="Utro F."/>
            <person name="Royaert S."/>
            <person name="Saski C."/>
            <person name="Jenkins J."/>
            <person name="Podicheti R."/>
            <person name="Zhao M."/>
            <person name="Scheffler B.E."/>
            <person name="Stack J.C."/>
            <person name="Feltus F.A."/>
            <person name="Mustiga G.M."/>
            <person name="Amores F."/>
            <person name="Phillips W."/>
            <person name="Marelli J.P."/>
            <person name="May G.D."/>
            <person name="Shapiro H."/>
            <person name="Ma J."/>
            <person name="Bustamante C.D."/>
            <person name="Schnell R.J."/>
            <person name="Main D."/>
            <person name="Gilbert D."/>
            <person name="Parida L."/>
            <person name="Kuhn D.N."/>
        </authorList>
    </citation>
    <scope>NUCLEOTIDE SEQUENCE [LARGE SCALE GENOMIC DNA]</scope>
    <source>
        <strain evidence="2">cv. Matina 1-6</strain>
    </source>
</reference>
<gene>
    <name evidence="1" type="ORF">TCM_017638</name>
</gene>
<organism evidence="1 2">
    <name type="scientific">Theobroma cacao</name>
    <name type="common">Cacao</name>
    <name type="synonym">Cocoa</name>
    <dbReference type="NCBI Taxonomy" id="3641"/>
    <lineage>
        <taxon>Eukaryota</taxon>
        <taxon>Viridiplantae</taxon>
        <taxon>Streptophyta</taxon>
        <taxon>Embryophyta</taxon>
        <taxon>Tracheophyta</taxon>
        <taxon>Spermatophyta</taxon>
        <taxon>Magnoliopsida</taxon>
        <taxon>eudicotyledons</taxon>
        <taxon>Gunneridae</taxon>
        <taxon>Pentapetalae</taxon>
        <taxon>rosids</taxon>
        <taxon>malvids</taxon>
        <taxon>Malvales</taxon>
        <taxon>Malvaceae</taxon>
        <taxon>Byttnerioideae</taxon>
        <taxon>Theobroma</taxon>
    </lineage>
</organism>
<dbReference type="InParanoid" id="A0A061EDS2"/>
<dbReference type="EMBL" id="CM001882">
    <property type="protein sequence ID" value="EOY03125.1"/>
    <property type="molecule type" value="Genomic_DNA"/>
</dbReference>
<dbReference type="AlphaFoldDB" id="A0A061EDS2"/>
<dbReference type="Proteomes" id="UP000026915">
    <property type="component" value="Chromosome 4"/>
</dbReference>
<sequence>MVANRWKEITLKAKPLAENKSCECQSKGQRIRILTVGISKSILKGVASNHYRGKRVPFDNLTINKFYNISEIENDGYAQYVDGNVNLDELIMVLYKQAGVQWSSEEELLHPKAPLDPNIIHRLYEHSTVGGSSTFALRPPPRLTKLTILQRLESLQRKAVHQEECLQVMEQMLRACTLYMSIDMTTFPYLPKDPMTDEEKEEVILSHFGC</sequence>